<feature type="chain" id="PRO_5016298363" evidence="2">
    <location>
        <begin position="32"/>
        <end position="222"/>
    </location>
</feature>
<dbReference type="AlphaFoldDB" id="A0A318JE42"/>
<reference evidence="3 4" key="1">
    <citation type="submission" date="2018-05" db="EMBL/GenBank/DDBJ databases">
        <title>Genomic Encyclopedia of Type Strains, Phase IV (KMG-IV): sequencing the most valuable type-strain genomes for metagenomic binning, comparative biology and taxonomic classification.</title>
        <authorList>
            <person name="Goeker M."/>
        </authorList>
    </citation>
    <scope>NUCLEOTIDE SEQUENCE [LARGE SCALE GENOMIC DNA]</scope>
    <source>
        <strain evidence="3 4">DSM 19792</strain>
    </source>
</reference>
<gene>
    <name evidence="3" type="ORF">DFR42_102592</name>
</gene>
<dbReference type="SUPFAM" id="SSF49464">
    <property type="entry name" value="Carboxypeptidase regulatory domain-like"/>
    <property type="match status" value="1"/>
</dbReference>
<name>A0A318JE42_9BURK</name>
<dbReference type="Proteomes" id="UP000247792">
    <property type="component" value="Unassembled WGS sequence"/>
</dbReference>
<accession>A0A318JE42</accession>
<dbReference type="Gene3D" id="2.60.40.420">
    <property type="entry name" value="Cupredoxins - blue copper proteins"/>
    <property type="match status" value="1"/>
</dbReference>
<dbReference type="GO" id="GO:0042597">
    <property type="term" value="C:periplasmic space"/>
    <property type="evidence" value="ECO:0007669"/>
    <property type="project" value="UniProtKB-SubCell"/>
</dbReference>
<evidence type="ECO:0000313" key="3">
    <source>
        <dbReference type="EMBL" id="PXX45364.1"/>
    </source>
</evidence>
<evidence type="ECO:0000256" key="2">
    <source>
        <dbReference type="SAM" id="SignalP"/>
    </source>
</evidence>
<sequence length="222" mass="24913">MKPFLQNYRLLKHRLLLVLAMLLATSSPMLAHAAKLNFLAVDKNGNPMPDVVVYATPTGMPLPATEKTEATIAQSDMQFSPYVTAIRTGSQVKFPNYDKMEHHVKSFSAVKEFEIKTYERGVVPPPVIFDKPGIVIVYCLLHNWMRAYVLVLDTPYFVKTDQNGVAMLDKLPDGNYELKAWHPNLGSIKPALSQSIKVNDQSAPVKWQFDFVPVPRKSKSPG</sequence>
<feature type="signal peptide" evidence="2">
    <location>
        <begin position="1"/>
        <end position="31"/>
    </location>
</feature>
<dbReference type="OrthoDB" id="9772097at2"/>
<comment type="caution">
    <text evidence="3">The sequence shown here is derived from an EMBL/GenBank/DDBJ whole genome shotgun (WGS) entry which is preliminary data.</text>
</comment>
<evidence type="ECO:0000256" key="1">
    <source>
        <dbReference type="ARBA" id="ARBA00004418"/>
    </source>
</evidence>
<organism evidence="3 4">
    <name type="scientific">Undibacterium pigrum</name>
    <dbReference type="NCBI Taxonomy" id="401470"/>
    <lineage>
        <taxon>Bacteria</taxon>
        <taxon>Pseudomonadati</taxon>
        <taxon>Pseudomonadota</taxon>
        <taxon>Betaproteobacteria</taxon>
        <taxon>Burkholderiales</taxon>
        <taxon>Oxalobacteraceae</taxon>
        <taxon>Undibacterium</taxon>
    </lineage>
</organism>
<dbReference type="InterPro" id="IPR008969">
    <property type="entry name" value="CarboxyPept-like_regulatory"/>
</dbReference>
<dbReference type="RefSeq" id="WP_110254796.1">
    <property type="nucleotide sequence ID" value="NZ_QJKB01000002.1"/>
</dbReference>
<protein>
    <submittedName>
        <fullName evidence="3">Plastocyanin</fullName>
    </submittedName>
</protein>
<proteinExistence type="predicted"/>
<dbReference type="EMBL" id="QJKB01000002">
    <property type="protein sequence ID" value="PXX45364.1"/>
    <property type="molecule type" value="Genomic_DNA"/>
</dbReference>
<dbReference type="SUPFAM" id="SSF49503">
    <property type="entry name" value="Cupredoxins"/>
    <property type="match status" value="1"/>
</dbReference>
<keyword evidence="4" id="KW-1185">Reference proteome</keyword>
<evidence type="ECO:0000313" key="4">
    <source>
        <dbReference type="Proteomes" id="UP000247792"/>
    </source>
</evidence>
<dbReference type="InterPro" id="IPR008972">
    <property type="entry name" value="Cupredoxin"/>
</dbReference>
<comment type="subcellular location">
    <subcellularLocation>
        <location evidence="1">Periplasm</location>
    </subcellularLocation>
</comment>
<keyword evidence="2" id="KW-0732">Signal</keyword>